<protein>
    <submittedName>
        <fullName evidence="5">SDR family NAD(P)-dependent oxidoreductase</fullName>
    </submittedName>
</protein>
<keyword evidence="2" id="KW-0560">Oxidoreductase</keyword>
<evidence type="ECO:0000313" key="5">
    <source>
        <dbReference type="EMBL" id="MDD0838204.1"/>
    </source>
</evidence>
<comment type="caution">
    <text evidence="5">The sequence shown here is derived from an EMBL/GenBank/DDBJ whole genome shotgun (WGS) entry which is preliminary data.</text>
</comment>
<dbReference type="InterPro" id="IPR036291">
    <property type="entry name" value="NAD(P)-bd_dom_sf"/>
</dbReference>
<dbReference type="Pfam" id="PF13561">
    <property type="entry name" value="adh_short_C2"/>
    <property type="match status" value="1"/>
</dbReference>
<dbReference type="PROSITE" id="PS00061">
    <property type="entry name" value="ADH_SHORT"/>
    <property type="match status" value="1"/>
</dbReference>
<organism evidence="5 6">
    <name type="scientific">Curvibacter cyanobacteriorum</name>
    <dbReference type="NCBI Taxonomy" id="3026422"/>
    <lineage>
        <taxon>Bacteria</taxon>
        <taxon>Pseudomonadati</taxon>
        <taxon>Pseudomonadota</taxon>
        <taxon>Betaproteobacteria</taxon>
        <taxon>Burkholderiales</taxon>
        <taxon>Comamonadaceae</taxon>
        <taxon>Curvibacter</taxon>
    </lineage>
</organism>
<gene>
    <name evidence="5" type="ORF">PSQ40_06445</name>
</gene>
<evidence type="ECO:0000256" key="1">
    <source>
        <dbReference type="ARBA" id="ARBA00006484"/>
    </source>
</evidence>
<dbReference type="RefSeq" id="WP_273949819.1">
    <property type="nucleotide sequence ID" value="NZ_JAQSIP010000002.1"/>
</dbReference>
<evidence type="ECO:0000259" key="4">
    <source>
        <dbReference type="SMART" id="SM00822"/>
    </source>
</evidence>
<dbReference type="CDD" id="cd05233">
    <property type="entry name" value="SDR_c"/>
    <property type="match status" value="1"/>
</dbReference>
<dbReference type="PANTHER" id="PTHR24321:SF8">
    <property type="entry name" value="ESTRADIOL 17-BETA-DEHYDROGENASE 8-RELATED"/>
    <property type="match status" value="1"/>
</dbReference>
<accession>A0ABT5MVX9</accession>
<reference evidence="5 6" key="1">
    <citation type="submission" date="2023-02" db="EMBL/GenBank/DDBJ databases">
        <title>Bacterial whole genomic sequence of Curvibacter sp. HBC61.</title>
        <authorList>
            <person name="Le V."/>
            <person name="Ko S.-R."/>
            <person name="Ahn C.-Y."/>
            <person name="Oh H.-M."/>
        </authorList>
    </citation>
    <scope>NUCLEOTIDE SEQUENCE [LARGE SCALE GENOMIC DNA]</scope>
    <source>
        <strain evidence="5 6">HBC61</strain>
    </source>
</reference>
<dbReference type="InterPro" id="IPR057326">
    <property type="entry name" value="KR_dom"/>
</dbReference>
<evidence type="ECO:0000313" key="6">
    <source>
        <dbReference type="Proteomes" id="UP001528673"/>
    </source>
</evidence>
<evidence type="ECO:0000256" key="2">
    <source>
        <dbReference type="ARBA" id="ARBA00023002"/>
    </source>
</evidence>
<dbReference type="PANTHER" id="PTHR24321">
    <property type="entry name" value="DEHYDROGENASES, SHORT CHAIN"/>
    <property type="match status" value="1"/>
</dbReference>
<dbReference type="SMART" id="SM00822">
    <property type="entry name" value="PKS_KR"/>
    <property type="match status" value="1"/>
</dbReference>
<dbReference type="Gene3D" id="3.40.50.720">
    <property type="entry name" value="NAD(P)-binding Rossmann-like Domain"/>
    <property type="match status" value="1"/>
</dbReference>
<dbReference type="PRINTS" id="PR00080">
    <property type="entry name" value="SDRFAMILY"/>
</dbReference>
<sequence>MNQMNAHPPIPELSTQVAGRLAGRRILVTGAASGIGQAIASLFTRAGAQVVALDRAPALALHGHPGPALSCQADITDALAVQAVVQRASDTLGGLDGVVNAAGIANTDWAEQVSDADWARVIEVNLTGTFNVCRAALPALRKAGGGTIVNLASGQGLQPFKQRSAYAASKAGVIAFSKCIAMEWAPQVRVNTVCPGAVDTPMVRGGYSADALQATVGPRYALQRIGQPHEIALAALYLTSAESSFVTGIVLAVDGGRSYH</sequence>
<keyword evidence="6" id="KW-1185">Reference proteome</keyword>
<proteinExistence type="inferred from homology"/>
<name>A0ABT5MVX9_9BURK</name>
<dbReference type="SUPFAM" id="SSF51735">
    <property type="entry name" value="NAD(P)-binding Rossmann-fold domains"/>
    <property type="match status" value="1"/>
</dbReference>
<feature type="domain" description="Ketoreductase" evidence="4">
    <location>
        <begin position="24"/>
        <end position="191"/>
    </location>
</feature>
<evidence type="ECO:0000256" key="3">
    <source>
        <dbReference type="ARBA" id="ARBA00023027"/>
    </source>
</evidence>
<dbReference type="InterPro" id="IPR020904">
    <property type="entry name" value="Sc_DH/Rdtase_CS"/>
</dbReference>
<dbReference type="PRINTS" id="PR00081">
    <property type="entry name" value="GDHRDH"/>
</dbReference>
<dbReference type="EMBL" id="JAQSIP010000002">
    <property type="protein sequence ID" value="MDD0838204.1"/>
    <property type="molecule type" value="Genomic_DNA"/>
</dbReference>
<dbReference type="Proteomes" id="UP001528673">
    <property type="component" value="Unassembled WGS sequence"/>
</dbReference>
<comment type="similarity">
    <text evidence="1">Belongs to the short-chain dehydrogenases/reductases (SDR) family.</text>
</comment>
<dbReference type="InterPro" id="IPR002347">
    <property type="entry name" value="SDR_fam"/>
</dbReference>
<keyword evidence="3" id="KW-0520">NAD</keyword>